<evidence type="ECO:0000256" key="4">
    <source>
        <dbReference type="SAM" id="SignalP"/>
    </source>
</evidence>
<dbReference type="GO" id="GO:0044780">
    <property type="term" value="P:bacterial-type flagellum assembly"/>
    <property type="evidence" value="ECO:0007669"/>
    <property type="project" value="InterPro"/>
</dbReference>
<dbReference type="PANTHER" id="PTHR36307:SF1">
    <property type="entry name" value="FLAGELLA BASAL BODY P-RING FORMATION PROTEIN FLGA"/>
    <property type="match status" value="1"/>
</dbReference>
<comment type="caution">
    <text evidence="6">The sequence shown here is derived from an EMBL/GenBank/DDBJ whole genome shotgun (WGS) entry which is preliminary data.</text>
</comment>
<reference evidence="6 7" key="1">
    <citation type="submission" date="2018-04" db="EMBL/GenBank/DDBJ databases">
        <title>Genomic Encyclopedia of Archaeal and Bacterial Type Strains, Phase II (KMG-II): from individual species to whole genera.</title>
        <authorList>
            <person name="Goeker M."/>
        </authorList>
    </citation>
    <scope>NUCLEOTIDE SEQUENCE [LARGE SCALE GENOMIC DNA]</scope>
    <source>
        <strain evidence="6 7">DSM 25521</strain>
    </source>
</reference>
<evidence type="ECO:0000256" key="3">
    <source>
        <dbReference type="ARBA" id="ARBA00022764"/>
    </source>
</evidence>
<dbReference type="EMBL" id="PZZL01000008">
    <property type="protein sequence ID" value="PTM52257.1"/>
    <property type="molecule type" value="Genomic_DNA"/>
</dbReference>
<gene>
    <name evidence="6" type="ORF">C8P69_10857</name>
</gene>
<keyword evidence="6" id="KW-0969">Cilium</keyword>
<dbReference type="OrthoDB" id="5323072at2"/>
<dbReference type="Gene3D" id="2.30.30.760">
    <property type="match status" value="1"/>
</dbReference>
<keyword evidence="3" id="KW-0574">Periplasm</keyword>
<organism evidence="6 7">
    <name type="scientific">Phreatobacter oligotrophus</name>
    <dbReference type="NCBI Taxonomy" id="1122261"/>
    <lineage>
        <taxon>Bacteria</taxon>
        <taxon>Pseudomonadati</taxon>
        <taxon>Pseudomonadota</taxon>
        <taxon>Alphaproteobacteria</taxon>
        <taxon>Hyphomicrobiales</taxon>
        <taxon>Phreatobacteraceae</taxon>
        <taxon>Phreatobacter</taxon>
    </lineage>
</organism>
<comment type="subcellular location">
    <subcellularLocation>
        <location evidence="1">Periplasm</location>
    </subcellularLocation>
</comment>
<evidence type="ECO:0000256" key="1">
    <source>
        <dbReference type="ARBA" id="ARBA00004418"/>
    </source>
</evidence>
<dbReference type="AlphaFoldDB" id="A0A2T4YZ55"/>
<accession>A0A2T4YZ55</accession>
<dbReference type="NCBIfam" id="TIGR03170">
    <property type="entry name" value="flgA_cterm"/>
    <property type="match status" value="1"/>
</dbReference>
<proteinExistence type="predicted"/>
<dbReference type="InterPro" id="IPR013974">
    <property type="entry name" value="SAF"/>
</dbReference>
<keyword evidence="2 4" id="KW-0732">Signal</keyword>
<dbReference type="Proteomes" id="UP000241808">
    <property type="component" value="Unassembled WGS sequence"/>
</dbReference>
<protein>
    <submittedName>
        <fullName evidence="6">Flagella basal body P-ring formation protein FlgA</fullName>
    </submittedName>
</protein>
<dbReference type="PANTHER" id="PTHR36307">
    <property type="entry name" value="FLAGELLA BASAL BODY P-RING FORMATION PROTEIN FLGA"/>
    <property type="match status" value="1"/>
</dbReference>
<dbReference type="SMART" id="SM00858">
    <property type="entry name" value="SAF"/>
    <property type="match status" value="1"/>
</dbReference>
<dbReference type="InterPro" id="IPR017585">
    <property type="entry name" value="SAF_FlgA"/>
</dbReference>
<name>A0A2T4YZ55_9HYPH</name>
<dbReference type="InterPro" id="IPR039246">
    <property type="entry name" value="Flagellar_FlgA"/>
</dbReference>
<keyword evidence="6" id="KW-0966">Cell projection</keyword>
<keyword evidence="7" id="KW-1185">Reference proteome</keyword>
<feature type="signal peptide" evidence="4">
    <location>
        <begin position="1"/>
        <end position="22"/>
    </location>
</feature>
<evidence type="ECO:0000313" key="6">
    <source>
        <dbReference type="EMBL" id="PTM52257.1"/>
    </source>
</evidence>
<evidence type="ECO:0000256" key="2">
    <source>
        <dbReference type="ARBA" id="ARBA00022729"/>
    </source>
</evidence>
<evidence type="ECO:0000259" key="5">
    <source>
        <dbReference type="SMART" id="SM00858"/>
    </source>
</evidence>
<keyword evidence="6" id="KW-0282">Flagellum</keyword>
<feature type="chain" id="PRO_5015705089" evidence="4">
    <location>
        <begin position="23"/>
        <end position="335"/>
    </location>
</feature>
<sequence>MRTLRTLLASFALGLAAAPVAAFDAPPRPVLRLEVAVSGEVVRLGDLFQNAGRFADVPVFRSPDPGHTGQVPAWRIIEAARRVGLEPETGDRNREVSITRDARILPLAEMEERIAMALASSMGLSDSNRVQVAFDRGTRPIAVEKGVSGSLDILRIEHDPRTGRFEAVLGIGGSPRTDRNGGFRVQGTAVELVEFVVLARSIGRGEVIRSSDLVVDRKPRTQVPALTLDTVVSASQAVGMAARRPIGPERPFRMADLMKPELVERNGNVLITMEMPGLSLTMRGRALEAGAEGDMIQVENLQSRKRLQATVTGLNRVSITPPVTTTTAVATARTP</sequence>
<dbReference type="CDD" id="cd11614">
    <property type="entry name" value="SAF_CpaB_FlgA_like"/>
    <property type="match status" value="1"/>
</dbReference>
<evidence type="ECO:0000313" key="7">
    <source>
        <dbReference type="Proteomes" id="UP000241808"/>
    </source>
</evidence>
<dbReference type="Gene3D" id="3.90.1210.10">
    <property type="entry name" value="Antifreeze-like/N-acetylneuraminic acid synthase C-terminal domain"/>
    <property type="match status" value="1"/>
</dbReference>
<dbReference type="Pfam" id="PF13144">
    <property type="entry name" value="ChapFlgA"/>
    <property type="match status" value="1"/>
</dbReference>
<dbReference type="GO" id="GO:0042597">
    <property type="term" value="C:periplasmic space"/>
    <property type="evidence" value="ECO:0007669"/>
    <property type="project" value="UniProtKB-SubCell"/>
</dbReference>
<dbReference type="RefSeq" id="WP_108178647.1">
    <property type="nucleotide sequence ID" value="NZ_PZZL01000008.1"/>
</dbReference>
<feature type="domain" description="SAF" evidence="5">
    <location>
        <begin position="193"/>
        <end position="258"/>
    </location>
</feature>